<dbReference type="EMBL" id="BNEA01000007">
    <property type="protein sequence ID" value="GHI52513.1"/>
    <property type="molecule type" value="Genomic_DNA"/>
</dbReference>
<dbReference type="Proteomes" id="UP000646738">
    <property type="component" value="Unassembled WGS sequence"/>
</dbReference>
<evidence type="ECO:0008006" key="3">
    <source>
        <dbReference type="Google" id="ProtNLM"/>
    </source>
</evidence>
<gene>
    <name evidence="1" type="ORF">Srubr_23590</name>
</gene>
<reference evidence="2" key="1">
    <citation type="submission" date="2023-07" db="EMBL/GenBank/DDBJ databases">
        <title>Whole genome shotgun sequence of Streptomyces achromogenes subsp. rubradiris NBRC 14000.</title>
        <authorList>
            <person name="Komaki H."/>
            <person name="Tamura T."/>
        </authorList>
    </citation>
    <scope>NUCLEOTIDE SEQUENCE [LARGE SCALE GENOMIC DNA]</scope>
    <source>
        <strain evidence="2">NBRC 14000</strain>
    </source>
</reference>
<accession>A0ABQ3R9I4</accession>
<comment type="caution">
    <text evidence="1">The sequence shown here is derived from an EMBL/GenBank/DDBJ whole genome shotgun (WGS) entry which is preliminary data.</text>
</comment>
<protein>
    <recommendedName>
        <fullName evidence="3">Tetracyclin repressor-like C-terminal domain-containing protein</fullName>
    </recommendedName>
</protein>
<sequence length="95" mass="9903">MPPRNVVEEFVDNVAGDYQKAFGDILGREADDEDRAARMLAAPALALALFLPATLRQAGGLGMVTDGVLGGLDLVRSLLEPADTARPFGGRAHGG</sequence>
<proteinExistence type="predicted"/>
<name>A0ABQ3R9I4_STRRR</name>
<evidence type="ECO:0000313" key="2">
    <source>
        <dbReference type="Proteomes" id="UP000646738"/>
    </source>
</evidence>
<keyword evidence="2" id="KW-1185">Reference proteome</keyword>
<dbReference type="RefSeq" id="WP_189991320.1">
    <property type="nucleotide sequence ID" value="NZ_BNCB01000003.1"/>
</dbReference>
<evidence type="ECO:0000313" key="1">
    <source>
        <dbReference type="EMBL" id="GHI52513.1"/>
    </source>
</evidence>
<organism evidence="1 2">
    <name type="scientific">Streptomyces rubradiris</name>
    <name type="common">Streptomyces achromogenes subsp. rubradiris</name>
    <dbReference type="NCBI Taxonomy" id="285531"/>
    <lineage>
        <taxon>Bacteria</taxon>
        <taxon>Bacillati</taxon>
        <taxon>Actinomycetota</taxon>
        <taxon>Actinomycetes</taxon>
        <taxon>Kitasatosporales</taxon>
        <taxon>Streptomycetaceae</taxon>
        <taxon>Streptomyces</taxon>
    </lineage>
</organism>